<dbReference type="Gene3D" id="3.90.960.10">
    <property type="entry name" value="YbaK/aminoacyl-tRNA synthetase-associated domain"/>
    <property type="match status" value="1"/>
</dbReference>
<dbReference type="PANTHER" id="PTHR30411">
    <property type="entry name" value="CYTOPLASMIC PROTEIN"/>
    <property type="match status" value="1"/>
</dbReference>
<reference evidence="6" key="1">
    <citation type="submission" date="2020-10" db="EMBL/GenBank/DDBJ databases">
        <authorList>
            <person name="Gilroy R."/>
        </authorList>
    </citation>
    <scope>NUCLEOTIDE SEQUENCE</scope>
    <source>
        <strain evidence="6">ChiGjej1B1-19959</strain>
    </source>
</reference>
<dbReference type="EC" id="4.2.-.-" evidence="4"/>
<dbReference type="EMBL" id="DVMW01000024">
    <property type="protein sequence ID" value="HIU35490.1"/>
    <property type="molecule type" value="Genomic_DNA"/>
</dbReference>
<evidence type="ECO:0000259" key="5">
    <source>
        <dbReference type="Pfam" id="PF04073"/>
    </source>
</evidence>
<dbReference type="GO" id="GO:0002161">
    <property type="term" value="F:aminoacyl-tRNA deacylase activity"/>
    <property type="evidence" value="ECO:0007669"/>
    <property type="project" value="InterPro"/>
</dbReference>
<comment type="caution">
    <text evidence="6">The sequence shown here is derived from an EMBL/GenBank/DDBJ whole genome shotgun (WGS) entry which is preliminary data.</text>
</comment>
<dbReference type="Proteomes" id="UP000824071">
    <property type="component" value="Unassembled WGS sequence"/>
</dbReference>
<dbReference type="GO" id="GO:0006412">
    <property type="term" value="P:translation"/>
    <property type="evidence" value="ECO:0007669"/>
    <property type="project" value="UniProtKB-KW"/>
</dbReference>
<sequence length="161" mass="17157">MAKAEPKTNAMRILDRQKIPYATHTYPHKDGEAVDAKSVAALVGMEAGRIFKTLVARGKSGQCYVFVIPGPAELDLKAAAAAVSEKHVEMLHVKELLPTTGYVRGGCSPVGMKKAFPTVLDRSASRWDTILVSAGKIGVQLELAPDALRQAANAAFADITL</sequence>
<evidence type="ECO:0000313" key="7">
    <source>
        <dbReference type="Proteomes" id="UP000824071"/>
    </source>
</evidence>
<dbReference type="GO" id="GO:0016829">
    <property type="term" value="F:lyase activity"/>
    <property type="evidence" value="ECO:0007669"/>
    <property type="project" value="UniProtKB-KW"/>
</dbReference>
<proteinExistence type="inferred from homology"/>
<dbReference type="InterPro" id="IPR036754">
    <property type="entry name" value="YbaK/aa-tRNA-synt-asso_dom_sf"/>
</dbReference>
<accession>A0A9D1IEK6</accession>
<dbReference type="PIRSF" id="PIRSF006181">
    <property type="entry name" value="EbsC_YbaK"/>
    <property type="match status" value="1"/>
</dbReference>
<dbReference type="CDD" id="cd00002">
    <property type="entry name" value="YbaK_deacylase"/>
    <property type="match status" value="1"/>
</dbReference>
<evidence type="ECO:0000313" key="6">
    <source>
        <dbReference type="EMBL" id="HIU35490.1"/>
    </source>
</evidence>
<protein>
    <recommendedName>
        <fullName evidence="4">Cys-tRNA(Pro)/Cys-tRNA(Cys) deacylase</fullName>
        <ecNumber evidence="4">4.2.-.-</ecNumber>
    </recommendedName>
</protein>
<dbReference type="NCBIfam" id="TIGR00011">
    <property type="entry name" value="YbaK_EbsC"/>
    <property type="match status" value="1"/>
</dbReference>
<dbReference type="AlphaFoldDB" id="A0A9D1IEK6"/>
<dbReference type="PANTHER" id="PTHR30411:SF0">
    <property type="entry name" value="CYS-TRNA(PRO)_CYS-TRNA(CYS) DEACYLASE YBAK"/>
    <property type="match status" value="1"/>
</dbReference>
<dbReference type="InterPro" id="IPR004369">
    <property type="entry name" value="Prolyl-tRNA_editing_YbaK/EbsC"/>
</dbReference>
<reference evidence="6" key="2">
    <citation type="journal article" date="2021" name="PeerJ">
        <title>Extensive microbial diversity within the chicken gut microbiome revealed by metagenomics and culture.</title>
        <authorList>
            <person name="Gilroy R."/>
            <person name="Ravi A."/>
            <person name="Getino M."/>
            <person name="Pursley I."/>
            <person name="Horton D.L."/>
            <person name="Alikhan N.F."/>
            <person name="Baker D."/>
            <person name="Gharbi K."/>
            <person name="Hall N."/>
            <person name="Watson M."/>
            <person name="Adriaenssens E.M."/>
            <person name="Foster-Nyarko E."/>
            <person name="Jarju S."/>
            <person name="Secka A."/>
            <person name="Antonio M."/>
            <person name="Oren A."/>
            <person name="Chaudhuri R.R."/>
            <person name="La Ragione R."/>
            <person name="Hildebrand F."/>
            <person name="Pallen M.J."/>
        </authorList>
    </citation>
    <scope>NUCLEOTIDE SEQUENCE</scope>
    <source>
        <strain evidence="6">ChiGjej1B1-19959</strain>
    </source>
</reference>
<evidence type="ECO:0000256" key="4">
    <source>
        <dbReference type="PIRNR" id="PIRNR006181"/>
    </source>
</evidence>
<feature type="domain" description="YbaK/aminoacyl-tRNA synthetase-associated" evidence="5">
    <location>
        <begin position="33"/>
        <end position="150"/>
    </location>
</feature>
<comment type="similarity">
    <text evidence="1 4">Belongs to the prolyl-tRNA editing family. YbaK/EbsC subfamily.</text>
</comment>
<dbReference type="Pfam" id="PF04073">
    <property type="entry name" value="tRNA_edit"/>
    <property type="match status" value="1"/>
</dbReference>
<dbReference type="SUPFAM" id="SSF55826">
    <property type="entry name" value="YbaK/ProRS associated domain"/>
    <property type="match status" value="1"/>
</dbReference>
<gene>
    <name evidence="6" type="primary">ybaK</name>
    <name evidence="6" type="ORF">IAC53_02645</name>
</gene>
<evidence type="ECO:0000256" key="2">
    <source>
        <dbReference type="ARBA" id="ARBA00022917"/>
    </source>
</evidence>
<name>A0A9D1IEK6_9FIRM</name>
<organism evidence="6 7">
    <name type="scientific">Candidatus Fimenecus excrementigallinarum</name>
    <dbReference type="NCBI Taxonomy" id="2840816"/>
    <lineage>
        <taxon>Bacteria</taxon>
        <taxon>Bacillati</taxon>
        <taxon>Bacillota</taxon>
        <taxon>Clostridia</taxon>
        <taxon>Candidatus Fimenecus</taxon>
    </lineage>
</organism>
<keyword evidence="3 4" id="KW-0456">Lyase</keyword>
<dbReference type="InterPro" id="IPR007214">
    <property type="entry name" value="YbaK/aa-tRNA-synth-assoc-dom"/>
</dbReference>
<keyword evidence="2 4" id="KW-0648">Protein biosynthesis</keyword>
<evidence type="ECO:0000256" key="3">
    <source>
        <dbReference type="ARBA" id="ARBA00023239"/>
    </source>
</evidence>
<evidence type="ECO:0000256" key="1">
    <source>
        <dbReference type="ARBA" id="ARBA00009798"/>
    </source>
</evidence>